<reference evidence="1 2" key="1">
    <citation type="submission" date="2015-08" db="EMBL/GenBank/DDBJ databases">
        <title>Next Generation Sequencing and Analysis of the Genome of Puccinia sorghi L Schw, the Causal Agent of Maize Common Rust.</title>
        <authorList>
            <person name="Rochi L."/>
            <person name="Burguener G."/>
            <person name="Darino M."/>
            <person name="Turjanski A."/>
            <person name="Kreff E."/>
            <person name="Dieguez M.J."/>
            <person name="Sacco F."/>
        </authorList>
    </citation>
    <scope>NUCLEOTIDE SEQUENCE [LARGE SCALE GENOMIC DNA]</scope>
    <source>
        <strain evidence="1 2">RO10H11247</strain>
    </source>
</reference>
<dbReference type="VEuPathDB" id="FungiDB:VP01_444g7"/>
<dbReference type="AlphaFoldDB" id="A0A0L6URE3"/>
<dbReference type="Proteomes" id="UP000037035">
    <property type="component" value="Unassembled WGS sequence"/>
</dbReference>
<organism evidence="1 2">
    <name type="scientific">Puccinia sorghi</name>
    <dbReference type="NCBI Taxonomy" id="27349"/>
    <lineage>
        <taxon>Eukaryota</taxon>
        <taxon>Fungi</taxon>
        <taxon>Dikarya</taxon>
        <taxon>Basidiomycota</taxon>
        <taxon>Pucciniomycotina</taxon>
        <taxon>Pucciniomycetes</taxon>
        <taxon>Pucciniales</taxon>
        <taxon>Pucciniaceae</taxon>
        <taxon>Puccinia</taxon>
    </lineage>
</organism>
<dbReference type="EMBL" id="LAVV01009557">
    <property type="protein sequence ID" value="KNZ50390.1"/>
    <property type="molecule type" value="Genomic_DNA"/>
</dbReference>
<protein>
    <recommendedName>
        <fullName evidence="3">DDE Tnp4 domain-containing protein</fullName>
    </recommendedName>
</protein>
<sequence length="303" mass="34540">MNPSGFQNSQILIQVTFQVVGAGKLFRAKNRPGLRDPRCTFANLAAARAHPVARRLAIFRLPPLEKRMISNLQDSIQNDIMDLAVTLALEDNSFSDEETDEDYDETLAALDDREDKARALVAIQLQLTIYCTQLKINASKSFEFFHHDSNHPQHPVKKQMMKNLKSLGCFGNGASVGMLAKKENALEKKDGTDYYNRKGPYGISTLLISDIQKKIQYLSLYWMAWMSITPRLLLRWPILIQRISLISQMNSKLSNRIYQAYKFQSLKGLRLPVYDLRDFNRINPGINACVVLHKFLLKGSDVC</sequence>
<evidence type="ECO:0000313" key="1">
    <source>
        <dbReference type="EMBL" id="KNZ50390.1"/>
    </source>
</evidence>
<keyword evidence="2" id="KW-1185">Reference proteome</keyword>
<name>A0A0L6URE3_9BASI</name>
<accession>A0A0L6URE3</accession>
<proteinExistence type="predicted"/>
<gene>
    <name evidence="1" type="ORF">VP01_444g7</name>
</gene>
<comment type="caution">
    <text evidence="1">The sequence shown here is derived from an EMBL/GenBank/DDBJ whole genome shotgun (WGS) entry which is preliminary data.</text>
</comment>
<evidence type="ECO:0000313" key="2">
    <source>
        <dbReference type="Proteomes" id="UP000037035"/>
    </source>
</evidence>
<evidence type="ECO:0008006" key="3">
    <source>
        <dbReference type="Google" id="ProtNLM"/>
    </source>
</evidence>
<dbReference type="OrthoDB" id="3246760at2759"/>